<dbReference type="Pfam" id="PF12796">
    <property type="entry name" value="Ank_2"/>
    <property type="match status" value="1"/>
</dbReference>
<evidence type="ECO:0000313" key="5">
    <source>
        <dbReference type="EMBL" id="PTB55273.1"/>
    </source>
</evidence>
<feature type="non-terminal residue" evidence="5">
    <location>
        <position position="489"/>
    </location>
</feature>
<accession>A0A2T4AE30</accession>
<feature type="domain" description="Nephrocystin 3-like N-terminal" evidence="4">
    <location>
        <begin position="2"/>
        <end position="92"/>
    </location>
</feature>
<dbReference type="SUPFAM" id="SSF48403">
    <property type="entry name" value="Ankyrin repeat"/>
    <property type="match status" value="1"/>
</dbReference>
<dbReference type="AlphaFoldDB" id="A0A2T4AE30"/>
<gene>
    <name evidence="5" type="ORF">M431DRAFT_554495</name>
</gene>
<dbReference type="PANTHER" id="PTHR10039">
    <property type="entry name" value="AMELOGENIN"/>
    <property type="match status" value="1"/>
</dbReference>
<feature type="domain" description="GPI inositol-deacylase winged helix" evidence="3">
    <location>
        <begin position="202"/>
        <end position="280"/>
    </location>
</feature>
<proteinExistence type="predicted"/>
<dbReference type="STRING" id="983964.A0A2T4AE30"/>
<evidence type="ECO:0000256" key="2">
    <source>
        <dbReference type="PROSITE-ProRule" id="PRU00023"/>
    </source>
</evidence>
<protein>
    <submittedName>
        <fullName evidence="5">Uncharacterized protein</fullName>
    </submittedName>
</protein>
<dbReference type="Pfam" id="PF22939">
    <property type="entry name" value="WHD_GPIID"/>
    <property type="match status" value="1"/>
</dbReference>
<name>A0A2T4AE30_TRIHA</name>
<dbReference type="InterPro" id="IPR054471">
    <property type="entry name" value="GPIID_WHD"/>
</dbReference>
<evidence type="ECO:0000259" key="3">
    <source>
        <dbReference type="Pfam" id="PF22939"/>
    </source>
</evidence>
<dbReference type="GeneID" id="36629982"/>
<dbReference type="InterPro" id="IPR036770">
    <property type="entry name" value="Ankyrin_rpt-contain_sf"/>
</dbReference>
<organism evidence="5 6">
    <name type="scientific">Trichoderma harzianum CBS 226.95</name>
    <dbReference type="NCBI Taxonomy" id="983964"/>
    <lineage>
        <taxon>Eukaryota</taxon>
        <taxon>Fungi</taxon>
        <taxon>Dikarya</taxon>
        <taxon>Ascomycota</taxon>
        <taxon>Pezizomycotina</taxon>
        <taxon>Sordariomycetes</taxon>
        <taxon>Hypocreomycetidae</taxon>
        <taxon>Hypocreales</taxon>
        <taxon>Hypocreaceae</taxon>
        <taxon>Trichoderma</taxon>
    </lineage>
</organism>
<evidence type="ECO:0000313" key="6">
    <source>
        <dbReference type="Proteomes" id="UP000241690"/>
    </source>
</evidence>
<dbReference type="InterPro" id="IPR002110">
    <property type="entry name" value="Ankyrin_rpt"/>
</dbReference>
<keyword evidence="6" id="KW-1185">Reference proteome</keyword>
<sequence length="489" mass="54681">MLLRNLLKQLAQKRPSLPACVSALYKQGIDQGTSPSLEAISLALQTVVGDYSKVFIIVDALDESPNASRNRFLAEILNLRHKLTVNIFATSRHNTDIASWFEGGAFIEIYAQEEDIREYLSGNMHLLPDFVRNDERLKNEIEKTIVSSVQGMFLLAKLHLNSLIGKFTIKDVRNALEKLSTRSDACDHAYEDAMKRIDSQDAGRKDLARRALSFIVYAKRKISAVELQHALAVENERHELDSQNLASIENIILVCAGLVTLDHETGIIRLVHYTAQDYFERTQASWFPSAERAITKSCVTYLSFSVFDSGFCSTDVDFEHRLSSNPFYNYAAHNWGHHAQKISPIPQELIAFIKCDLKVQASSQVLMASKPTWKGSDYSQQFPKKITGLHLAAYFGIGDIIETILNEQDLDADDGFGRTPLSYAAGNGFETVARLLLHRHNVNPNSRDRGGQTPLMWAAKEGHYTTAKLLLATDGVDASVRDYLGQTAL</sequence>
<dbReference type="Proteomes" id="UP000241690">
    <property type="component" value="Unassembled WGS sequence"/>
</dbReference>
<dbReference type="SMART" id="SM00248">
    <property type="entry name" value="ANK"/>
    <property type="match status" value="3"/>
</dbReference>
<evidence type="ECO:0000259" key="4">
    <source>
        <dbReference type="Pfam" id="PF24883"/>
    </source>
</evidence>
<dbReference type="EMBL" id="KZ679680">
    <property type="protein sequence ID" value="PTB55273.1"/>
    <property type="molecule type" value="Genomic_DNA"/>
</dbReference>
<reference evidence="5 6" key="1">
    <citation type="submission" date="2016-07" db="EMBL/GenBank/DDBJ databases">
        <title>Multiple horizontal gene transfer events from other fungi enriched the ability of initially mycotrophic Trichoderma (Ascomycota) to feed on dead plant biomass.</title>
        <authorList>
            <consortium name="DOE Joint Genome Institute"/>
            <person name="Aerts A."/>
            <person name="Atanasova L."/>
            <person name="Chenthamara K."/>
            <person name="Zhang J."/>
            <person name="Grujic M."/>
            <person name="Henrissat B."/>
            <person name="Kuo A."/>
            <person name="Salamov A."/>
            <person name="Lipzen A."/>
            <person name="Labutti K."/>
            <person name="Barry K."/>
            <person name="Miao Y."/>
            <person name="Rahimi M.J."/>
            <person name="Shen Q."/>
            <person name="Grigoriev I.V."/>
            <person name="Kubicek C.P."/>
            <person name="Druzhinina I.S."/>
        </authorList>
    </citation>
    <scope>NUCLEOTIDE SEQUENCE [LARGE SCALE GENOMIC DNA]</scope>
    <source>
        <strain evidence="5 6">CBS 226.95</strain>
    </source>
</reference>
<dbReference type="PROSITE" id="PS50088">
    <property type="entry name" value="ANK_REPEAT"/>
    <property type="match status" value="1"/>
</dbReference>
<dbReference type="RefSeq" id="XP_024774950.1">
    <property type="nucleotide sequence ID" value="XM_024921401.1"/>
</dbReference>
<feature type="repeat" description="ANK" evidence="2">
    <location>
        <begin position="450"/>
        <end position="483"/>
    </location>
</feature>
<evidence type="ECO:0000256" key="1">
    <source>
        <dbReference type="ARBA" id="ARBA00022737"/>
    </source>
</evidence>
<dbReference type="PANTHER" id="PTHR10039:SF15">
    <property type="entry name" value="NACHT DOMAIN-CONTAINING PROTEIN"/>
    <property type="match status" value="1"/>
</dbReference>
<dbReference type="PROSITE" id="PS50297">
    <property type="entry name" value="ANK_REP_REGION"/>
    <property type="match status" value="1"/>
</dbReference>
<dbReference type="Pfam" id="PF24883">
    <property type="entry name" value="NPHP3_N"/>
    <property type="match status" value="1"/>
</dbReference>
<keyword evidence="2" id="KW-0040">ANK repeat</keyword>
<dbReference type="InterPro" id="IPR056884">
    <property type="entry name" value="NPHP3-like_N"/>
</dbReference>
<keyword evidence="1" id="KW-0677">Repeat</keyword>
<dbReference type="Gene3D" id="1.25.40.20">
    <property type="entry name" value="Ankyrin repeat-containing domain"/>
    <property type="match status" value="1"/>
</dbReference>